<evidence type="ECO:0000313" key="2">
    <source>
        <dbReference type="Proteomes" id="UP000824890"/>
    </source>
</evidence>
<protein>
    <submittedName>
        <fullName evidence="1">Uncharacterized protein</fullName>
    </submittedName>
</protein>
<comment type="caution">
    <text evidence="1">The sequence shown here is derived from an EMBL/GenBank/DDBJ whole genome shotgun (WGS) entry which is preliminary data.</text>
</comment>
<dbReference type="EMBL" id="JAGKQM010000011">
    <property type="protein sequence ID" value="KAH0903227.1"/>
    <property type="molecule type" value="Genomic_DNA"/>
</dbReference>
<accession>A0ABQ8BEH4</accession>
<name>A0ABQ8BEH4_BRANA</name>
<proteinExistence type="predicted"/>
<keyword evidence="2" id="KW-1185">Reference proteome</keyword>
<dbReference type="Proteomes" id="UP000824890">
    <property type="component" value="Unassembled WGS sequence"/>
</dbReference>
<evidence type="ECO:0000313" key="1">
    <source>
        <dbReference type="EMBL" id="KAH0903227.1"/>
    </source>
</evidence>
<sequence length="523" mass="59524">RDKRPEIPITPVLNRQHNPNLVDALIPLIALSVTIGFYSQSNVSGGNTYKRGLYEECSCSLSKDHVAQNSFMRLEFPPMLKQLIRTRGESLTFVVQSSVKTWSDQRLQIPMFIETQSTVKGVVETWKTLIHSRTKGLEMMETLRPLVPHVALTIPSIGHGGLGDSIPEKTEVVLLLGLANTPLLEGSLVLQRERQRHSPVGFKARYGFDGSPETIQCSMSGFDEQPHISTPRGDTLKSLVVTSLGYYHYILVNPVGFGGGLVLFRRKSHEVEILPTNNRFIDTKVKMGNLSYMTFIYGDPVRQQRNLVLTELKAIGLNRNKGWGLIGEFNEIIKNGEKLGGPSRSMMAHECRIKETPSSGNIVYGMKENMWVQWRLNRAFWNAKWFRLFPQKHLQYLERLGSDNRPIFISMKKCKHRRVGRFDSHPESLIMKSREVYHLDVRNYLNGREEHYSTVYRGRSLLEAEIIPWMGGIKEDENAIPSLLDDSGVEITEEEAKGDISVNYFTQSFRSFNPSDAAELLQR</sequence>
<feature type="non-terminal residue" evidence="1">
    <location>
        <position position="1"/>
    </location>
</feature>
<gene>
    <name evidence="1" type="ORF">HID58_042730</name>
</gene>
<feature type="non-terminal residue" evidence="1">
    <location>
        <position position="523"/>
    </location>
</feature>
<organism evidence="1 2">
    <name type="scientific">Brassica napus</name>
    <name type="common">Rape</name>
    <dbReference type="NCBI Taxonomy" id="3708"/>
    <lineage>
        <taxon>Eukaryota</taxon>
        <taxon>Viridiplantae</taxon>
        <taxon>Streptophyta</taxon>
        <taxon>Embryophyta</taxon>
        <taxon>Tracheophyta</taxon>
        <taxon>Spermatophyta</taxon>
        <taxon>Magnoliopsida</taxon>
        <taxon>eudicotyledons</taxon>
        <taxon>Gunneridae</taxon>
        <taxon>Pentapetalae</taxon>
        <taxon>rosids</taxon>
        <taxon>malvids</taxon>
        <taxon>Brassicales</taxon>
        <taxon>Brassicaceae</taxon>
        <taxon>Brassiceae</taxon>
        <taxon>Brassica</taxon>
    </lineage>
</organism>
<reference evidence="1 2" key="1">
    <citation type="submission" date="2021-05" db="EMBL/GenBank/DDBJ databases">
        <title>Genome Assembly of Synthetic Allotetraploid Brassica napus Reveals Homoeologous Exchanges between Subgenomes.</title>
        <authorList>
            <person name="Davis J.T."/>
        </authorList>
    </citation>
    <scope>NUCLEOTIDE SEQUENCE [LARGE SCALE GENOMIC DNA]</scope>
    <source>
        <strain evidence="2">cv. Da-Ae</strain>
        <tissue evidence="1">Seedling</tissue>
    </source>
</reference>